<keyword evidence="6" id="KW-0812">Transmembrane</keyword>
<evidence type="ECO:0000256" key="6">
    <source>
        <dbReference type="SAM" id="Phobius"/>
    </source>
</evidence>
<organism evidence="8 9">
    <name type="scientific">Fusarium kuroshium</name>
    <dbReference type="NCBI Taxonomy" id="2010991"/>
    <lineage>
        <taxon>Eukaryota</taxon>
        <taxon>Fungi</taxon>
        <taxon>Dikarya</taxon>
        <taxon>Ascomycota</taxon>
        <taxon>Pezizomycotina</taxon>
        <taxon>Sordariomycetes</taxon>
        <taxon>Hypocreomycetidae</taxon>
        <taxon>Hypocreales</taxon>
        <taxon>Nectriaceae</taxon>
        <taxon>Fusarium</taxon>
        <taxon>Fusarium solani species complex</taxon>
    </lineage>
</organism>
<keyword evidence="6" id="KW-0472">Membrane</keyword>
<dbReference type="InterPro" id="IPR050546">
    <property type="entry name" value="Glycosyl_Hydrlase_16"/>
</dbReference>
<gene>
    <name evidence="8" type="ORF">CDV36_000466</name>
</gene>
<evidence type="ECO:0000256" key="1">
    <source>
        <dbReference type="ARBA" id="ARBA00000124"/>
    </source>
</evidence>
<evidence type="ECO:0000259" key="7">
    <source>
        <dbReference type="PROSITE" id="PS51762"/>
    </source>
</evidence>
<dbReference type="EMBL" id="NKUJ01000004">
    <property type="protein sequence ID" value="RMJ19836.1"/>
    <property type="molecule type" value="Genomic_DNA"/>
</dbReference>
<dbReference type="CDD" id="cd02181">
    <property type="entry name" value="GH16_fungal_Lam16A_glucanase"/>
    <property type="match status" value="1"/>
</dbReference>
<evidence type="ECO:0000256" key="3">
    <source>
        <dbReference type="ARBA" id="ARBA00012599"/>
    </source>
</evidence>
<dbReference type="PROSITE" id="PS51762">
    <property type="entry name" value="GH16_2"/>
    <property type="match status" value="1"/>
</dbReference>
<dbReference type="Proteomes" id="UP000277212">
    <property type="component" value="Unassembled WGS sequence"/>
</dbReference>
<comment type="similarity">
    <text evidence="2">Belongs to the glycosyl hydrolase 16 family.</text>
</comment>
<proteinExistence type="inferred from homology"/>
<keyword evidence="5" id="KW-0326">Glycosidase</keyword>
<dbReference type="InterPro" id="IPR000757">
    <property type="entry name" value="Beta-glucanase-like"/>
</dbReference>
<dbReference type="AlphaFoldDB" id="A0A3M2SQU1"/>
<dbReference type="Pfam" id="PF26113">
    <property type="entry name" value="GH16_XgeA"/>
    <property type="match status" value="1"/>
</dbReference>
<name>A0A3M2SQU1_9HYPO</name>
<dbReference type="PANTHER" id="PTHR10963:SF42">
    <property type="entry name" value="PUTATIVE (AFU_ORTHOLOGUE AFUA_5G02280)-RELATED"/>
    <property type="match status" value="1"/>
</dbReference>
<evidence type="ECO:0000313" key="9">
    <source>
        <dbReference type="Proteomes" id="UP000277212"/>
    </source>
</evidence>
<protein>
    <recommendedName>
        <fullName evidence="3">endo-1,3(4)-beta-glucanase</fullName>
        <ecNumber evidence="3">3.2.1.6</ecNumber>
    </recommendedName>
</protein>
<dbReference type="InterPro" id="IPR013320">
    <property type="entry name" value="ConA-like_dom_sf"/>
</dbReference>
<dbReference type="SUPFAM" id="SSF49899">
    <property type="entry name" value="Concanavalin A-like lectins/glucanases"/>
    <property type="match status" value="1"/>
</dbReference>
<feature type="transmembrane region" description="Helical" evidence="6">
    <location>
        <begin position="48"/>
        <end position="68"/>
    </location>
</feature>
<keyword evidence="9" id="KW-1185">Reference proteome</keyword>
<comment type="catalytic activity">
    <reaction evidence="1">
        <text>Endohydrolysis of (1-&gt;3)- or (1-&gt;4)-linkages in beta-D-glucans when the glucose residue whose reducing group is involved in the linkage to be hydrolyzed is itself substituted at C-3.</text>
        <dbReference type="EC" id="3.2.1.6"/>
    </reaction>
</comment>
<evidence type="ECO:0000256" key="4">
    <source>
        <dbReference type="ARBA" id="ARBA00022801"/>
    </source>
</evidence>
<feature type="domain" description="GH16" evidence="7">
    <location>
        <begin position="77"/>
        <end position="346"/>
    </location>
</feature>
<dbReference type="PANTHER" id="PTHR10963">
    <property type="entry name" value="GLYCOSYL HYDROLASE-RELATED"/>
    <property type="match status" value="1"/>
</dbReference>
<evidence type="ECO:0000313" key="8">
    <source>
        <dbReference type="EMBL" id="RMJ19836.1"/>
    </source>
</evidence>
<dbReference type="FunFam" id="2.60.120.200:FF:000114">
    <property type="entry name" value="Probable endo-1,3(4)-beta-glucanase NFIA_089530"/>
    <property type="match status" value="1"/>
</dbReference>
<comment type="caution">
    <text evidence="8">The sequence shown here is derived from an EMBL/GenBank/DDBJ whole genome shotgun (WGS) entry which is preliminary data.</text>
</comment>
<dbReference type="STRING" id="2010991.A0A3M2SQU1"/>
<dbReference type="GO" id="GO:0052861">
    <property type="term" value="F:endo-1,3(4)-beta-glucanase activity"/>
    <property type="evidence" value="ECO:0007669"/>
    <property type="project" value="UniProtKB-EC"/>
</dbReference>
<dbReference type="OrthoDB" id="192832at2759"/>
<accession>A0A3M2SQU1</accession>
<keyword evidence="6" id="KW-1133">Transmembrane helix</keyword>
<dbReference type="EC" id="3.2.1.6" evidence="3"/>
<dbReference type="GO" id="GO:0009251">
    <property type="term" value="P:glucan catabolic process"/>
    <property type="evidence" value="ECO:0007669"/>
    <property type="project" value="TreeGrafter"/>
</dbReference>
<sequence length="378" mass="41828">MARLIPEVKPGEIPPAYDEIMLSRPGQDVRRASPSMPWWNPRYWRKRVWAGVVAVILILIAIIVAVAVTQSKNNAYPDYTTLSYSLKDTIEGESFFDEFNYFTGYDPTGGFVHYVPKEQATSLNLTYASSSSAILRVDTSVGPNDEPNASTGRFSVRIESKNTYDDGLFIFDVKHTPYGCGTWPALWLTDRSNWPDNGEIDVMEATNQATDGNQMTLHTTSGCSMDVRRKATGKALKKNCDHSKNDNAGCGVQSDSDGYGTSFNDNGGGIMAMEWRDAGIRMWQFARDSIPSDITNKKPDPSTWGTALADFPNTDCNIGSHFKNNSIVANIDLCGELVYAVWDESGCSSNCTDLVANNPEAFTNAYWEFGSFEIYQTS</sequence>
<keyword evidence="4" id="KW-0378">Hydrolase</keyword>
<evidence type="ECO:0000256" key="5">
    <source>
        <dbReference type="ARBA" id="ARBA00023295"/>
    </source>
</evidence>
<reference evidence="8 9" key="1">
    <citation type="submission" date="2017-06" db="EMBL/GenBank/DDBJ databases">
        <title>Comparative genomic analysis of Ambrosia Fusariam Clade fungi.</title>
        <authorList>
            <person name="Stajich J.E."/>
            <person name="Carrillo J."/>
            <person name="Kijimoto T."/>
            <person name="Eskalen A."/>
            <person name="O'Donnell K."/>
            <person name="Kasson M."/>
        </authorList>
    </citation>
    <scope>NUCLEOTIDE SEQUENCE [LARGE SCALE GENOMIC DNA]</scope>
    <source>
        <strain evidence="8">UCR3666</strain>
    </source>
</reference>
<evidence type="ECO:0000256" key="2">
    <source>
        <dbReference type="ARBA" id="ARBA00006865"/>
    </source>
</evidence>
<dbReference type="Gene3D" id="2.60.120.200">
    <property type="match status" value="1"/>
</dbReference>